<evidence type="ECO:0000256" key="1">
    <source>
        <dbReference type="ARBA" id="ARBA00000966"/>
    </source>
</evidence>
<evidence type="ECO:0000313" key="17">
    <source>
        <dbReference type="Proteomes" id="UP000250140"/>
    </source>
</evidence>
<evidence type="ECO:0000256" key="9">
    <source>
        <dbReference type="ARBA" id="ARBA00023295"/>
    </source>
</evidence>
<dbReference type="InterPro" id="IPR017853">
    <property type="entry name" value="GH"/>
</dbReference>
<evidence type="ECO:0000256" key="5">
    <source>
        <dbReference type="ARBA" id="ARBA00022801"/>
    </source>
</evidence>
<organism evidence="16 17">
    <name type="scientific">Glonium stellatum</name>
    <dbReference type="NCBI Taxonomy" id="574774"/>
    <lineage>
        <taxon>Eukaryota</taxon>
        <taxon>Fungi</taxon>
        <taxon>Dikarya</taxon>
        <taxon>Ascomycota</taxon>
        <taxon>Pezizomycotina</taxon>
        <taxon>Dothideomycetes</taxon>
        <taxon>Pleosporomycetidae</taxon>
        <taxon>Gloniales</taxon>
        <taxon>Gloniaceae</taxon>
        <taxon>Glonium</taxon>
    </lineage>
</organism>
<keyword evidence="4 14" id="KW-0732">Signal</keyword>
<keyword evidence="9 13" id="KW-0326">Glycosidase</keyword>
<dbReference type="SUPFAM" id="SSF51445">
    <property type="entry name" value="(Trans)glycosidases"/>
    <property type="match status" value="1"/>
</dbReference>
<name>A0A8E2FFU9_9PEZI</name>
<sequence>MKFALYSTFAAVAAAAHLEPAYLKNGVSYISELPTTGKVQFAGVNIAGFDFGCDINGTCNLASAFDVVSKGNGIAQMSHFTKNSGLNAFRLPVGWQFLLNNEQTPGGPIDATNLAAYDGLVRGCLDSGSKACIVDVHNYARFNGGIIGQGGPANEVLVNLWTQLATHYANESRIVFGVMNEPHDIPNIVTWAQTVQEVVTAIRKAGAMTQMIIMPGNNFTSAAAFVENGSGAALMNVTNPDGTIDNLFFDVHRYLDADNSGTHTECVTNNIDGAFTPLATFLRMNGRRAFLTETGGGNTASCLQFLCEQLAFINKNSDVYLGWIGWAAGGFDQTYELVETPIQGNGTLTDTSLVKQCVAGQFVSPASG</sequence>
<dbReference type="AlphaFoldDB" id="A0A8E2FFU9"/>
<dbReference type="EMBL" id="KV748472">
    <property type="protein sequence ID" value="OCL15223.1"/>
    <property type="molecule type" value="Genomic_DNA"/>
</dbReference>
<evidence type="ECO:0000259" key="15">
    <source>
        <dbReference type="Pfam" id="PF00150"/>
    </source>
</evidence>
<dbReference type="PANTHER" id="PTHR34142:SF5">
    <property type="entry name" value="CBM1 DOMAIN-CONTAINING PROTEIN"/>
    <property type="match status" value="1"/>
</dbReference>
<evidence type="ECO:0000313" key="16">
    <source>
        <dbReference type="EMBL" id="OCL15223.1"/>
    </source>
</evidence>
<evidence type="ECO:0000256" key="10">
    <source>
        <dbReference type="ARBA" id="ARBA00023326"/>
    </source>
</evidence>
<comment type="similarity">
    <text evidence="2 13">Belongs to the glycosyl hydrolase 5 (cellulase A) family.</text>
</comment>
<keyword evidence="8" id="KW-0873">Pyrrolidone carboxylic acid</keyword>
<evidence type="ECO:0000256" key="14">
    <source>
        <dbReference type="SAM" id="SignalP"/>
    </source>
</evidence>
<feature type="signal peptide" evidence="14">
    <location>
        <begin position="1"/>
        <end position="15"/>
    </location>
</feature>
<comment type="function">
    <text evidence="11">Endoglucanase (EG) that cleaves the internal beta-1,4-glucosidic bonds in cellulose. The degradation of cellulose involves an interplay between different cellulolytic enzymes. Hydrolysis starts with EGs, which cut internal glycosidic linkages to reduce the polymerization degree of the substrate and creates new chain ends for exocellobiohydrolases (CBHs). The CBH release the disaccharide cellobiose from the non-reducing end of the cellulose polymer chain. Finally, beta-1,4-glucosidases hydrolyze the cellobiose and other short cello-oligosaccharides into glucose units.</text>
</comment>
<evidence type="ECO:0000256" key="6">
    <source>
        <dbReference type="ARBA" id="ARBA00023001"/>
    </source>
</evidence>
<dbReference type="EC" id="3.2.1.4" evidence="3"/>
<feature type="domain" description="Glycoside hydrolase family 5" evidence="15">
    <location>
        <begin position="73"/>
        <end position="328"/>
    </location>
</feature>
<keyword evidence="5 13" id="KW-0378">Hydrolase</keyword>
<evidence type="ECO:0000256" key="4">
    <source>
        <dbReference type="ARBA" id="ARBA00022729"/>
    </source>
</evidence>
<keyword evidence="10" id="KW-0624">Polysaccharide degradation</keyword>
<evidence type="ECO:0000256" key="3">
    <source>
        <dbReference type="ARBA" id="ARBA00012601"/>
    </source>
</evidence>
<feature type="chain" id="PRO_5034928399" description="Endoglucanase EG-II" evidence="14">
    <location>
        <begin position="16"/>
        <end position="368"/>
    </location>
</feature>
<evidence type="ECO:0000256" key="7">
    <source>
        <dbReference type="ARBA" id="ARBA00023277"/>
    </source>
</evidence>
<dbReference type="Gene3D" id="3.20.20.80">
    <property type="entry name" value="Glycosidases"/>
    <property type="match status" value="1"/>
</dbReference>
<dbReference type="GO" id="GO:0008810">
    <property type="term" value="F:cellulase activity"/>
    <property type="evidence" value="ECO:0007669"/>
    <property type="project" value="UniProtKB-EC"/>
</dbReference>
<dbReference type="FunFam" id="3.20.20.80:FF:000124">
    <property type="entry name" value="Exported cellulase"/>
    <property type="match status" value="1"/>
</dbReference>
<dbReference type="InterPro" id="IPR018087">
    <property type="entry name" value="Glyco_hydro_5_CS"/>
</dbReference>
<evidence type="ECO:0000256" key="12">
    <source>
        <dbReference type="ARBA" id="ARBA00074271"/>
    </source>
</evidence>
<dbReference type="InterPro" id="IPR001547">
    <property type="entry name" value="Glyco_hydro_5"/>
</dbReference>
<dbReference type="Pfam" id="PF00150">
    <property type="entry name" value="Cellulase"/>
    <property type="match status" value="1"/>
</dbReference>
<keyword evidence="6" id="KW-0136">Cellulose degradation</keyword>
<evidence type="ECO:0000256" key="2">
    <source>
        <dbReference type="ARBA" id="ARBA00005641"/>
    </source>
</evidence>
<dbReference type="PROSITE" id="PS00659">
    <property type="entry name" value="GLYCOSYL_HYDROL_F5"/>
    <property type="match status" value="1"/>
</dbReference>
<evidence type="ECO:0000256" key="8">
    <source>
        <dbReference type="ARBA" id="ARBA00023283"/>
    </source>
</evidence>
<evidence type="ECO:0000256" key="11">
    <source>
        <dbReference type="ARBA" id="ARBA00059691"/>
    </source>
</evidence>
<evidence type="ECO:0000256" key="13">
    <source>
        <dbReference type="RuleBase" id="RU361153"/>
    </source>
</evidence>
<comment type="catalytic activity">
    <reaction evidence="1">
        <text>Endohydrolysis of (1-&gt;4)-beta-D-glucosidic linkages in cellulose, lichenin and cereal beta-D-glucans.</text>
        <dbReference type="EC" id="3.2.1.4"/>
    </reaction>
</comment>
<proteinExistence type="inferred from homology"/>
<reference evidence="16 17" key="1">
    <citation type="journal article" date="2016" name="Nat. Commun.">
        <title>Ectomycorrhizal ecology is imprinted in the genome of the dominant symbiotic fungus Cenococcum geophilum.</title>
        <authorList>
            <consortium name="DOE Joint Genome Institute"/>
            <person name="Peter M."/>
            <person name="Kohler A."/>
            <person name="Ohm R.A."/>
            <person name="Kuo A."/>
            <person name="Krutzmann J."/>
            <person name="Morin E."/>
            <person name="Arend M."/>
            <person name="Barry K.W."/>
            <person name="Binder M."/>
            <person name="Choi C."/>
            <person name="Clum A."/>
            <person name="Copeland A."/>
            <person name="Grisel N."/>
            <person name="Haridas S."/>
            <person name="Kipfer T."/>
            <person name="LaButti K."/>
            <person name="Lindquist E."/>
            <person name="Lipzen A."/>
            <person name="Maire R."/>
            <person name="Meier B."/>
            <person name="Mihaltcheva S."/>
            <person name="Molinier V."/>
            <person name="Murat C."/>
            <person name="Poggeler S."/>
            <person name="Quandt C.A."/>
            <person name="Sperisen C."/>
            <person name="Tritt A."/>
            <person name="Tisserant E."/>
            <person name="Crous P.W."/>
            <person name="Henrissat B."/>
            <person name="Nehls U."/>
            <person name="Egli S."/>
            <person name="Spatafora J.W."/>
            <person name="Grigoriev I.V."/>
            <person name="Martin F.M."/>
        </authorList>
    </citation>
    <scope>NUCLEOTIDE SEQUENCE [LARGE SCALE GENOMIC DNA]</scope>
    <source>
        <strain evidence="16 17">CBS 207.34</strain>
    </source>
</reference>
<dbReference type="GO" id="GO:0030245">
    <property type="term" value="P:cellulose catabolic process"/>
    <property type="evidence" value="ECO:0007669"/>
    <property type="project" value="UniProtKB-KW"/>
</dbReference>
<keyword evidence="17" id="KW-1185">Reference proteome</keyword>
<dbReference type="PANTHER" id="PTHR34142">
    <property type="entry name" value="ENDO-BETA-1,4-GLUCANASE A"/>
    <property type="match status" value="1"/>
</dbReference>
<dbReference type="OrthoDB" id="5823761at2759"/>
<gene>
    <name evidence="16" type="ORF">AOQ84DRAFT_428517</name>
</gene>
<keyword evidence="7" id="KW-0119">Carbohydrate metabolism</keyword>
<accession>A0A8E2FFU9</accession>
<dbReference type="Proteomes" id="UP000250140">
    <property type="component" value="Unassembled WGS sequence"/>
</dbReference>
<protein>
    <recommendedName>
        <fullName evidence="12">Endoglucanase EG-II</fullName>
        <ecNumber evidence="3">3.2.1.4</ecNumber>
    </recommendedName>
</protein>